<proteinExistence type="predicted"/>
<evidence type="ECO:0000313" key="2">
    <source>
        <dbReference type="Proteomes" id="UP000032066"/>
    </source>
</evidence>
<dbReference type="InterPro" id="IPR034660">
    <property type="entry name" value="DinB/YfiT-like"/>
</dbReference>
<name>A0A0D0NUD2_KITGR</name>
<dbReference type="PATRIC" id="fig|2064.6.peg.5925"/>
<keyword evidence="2" id="KW-1185">Reference proteome</keyword>
<gene>
    <name evidence="1" type="ORF">TR51_27920</name>
</gene>
<dbReference type="EMBL" id="JXZB01000004">
    <property type="protein sequence ID" value="KIQ62771.1"/>
    <property type="molecule type" value="Genomic_DNA"/>
</dbReference>
<organism evidence="1 2">
    <name type="scientific">Kitasatospora griseola</name>
    <name type="common">Streptomyces griseolosporeus</name>
    <dbReference type="NCBI Taxonomy" id="2064"/>
    <lineage>
        <taxon>Bacteria</taxon>
        <taxon>Bacillati</taxon>
        <taxon>Actinomycetota</taxon>
        <taxon>Actinomycetes</taxon>
        <taxon>Kitasatosporales</taxon>
        <taxon>Streptomycetaceae</taxon>
        <taxon>Kitasatospora</taxon>
    </lineage>
</organism>
<accession>A0A0D0NUD2</accession>
<sequence length="150" mass="17490">MAADGGEFRLEEDTEILRDQVVFHRMSLGEYCREFSESELDERLVPWSRVTIAGILRELTNYEFDWSDCVHRHVGMVVRNEQPQHRNGEADVFDTWQVACTRSRLAADHLESLCAQGKFTDERLRMALLPLGATYARYLAQLQLLRTERQ</sequence>
<dbReference type="AlphaFoldDB" id="A0A0D0NUD2"/>
<dbReference type="Proteomes" id="UP000032066">
    <property type="component" value="Unassembled WGS sequence"/>
</dbReference>
<dbReference type="SUPFAM" id="SSF109854">
    <property type="entry name" value="DinB/YfiT-like putative metalloenzymes"/>
    <property type="match status" value="1"/>
</dbReference>
<reference evidence="1 2" key="1">
    <citation type="submission" date="2015-02" db="EMBL/GenBank/DDBJ databases">
        <title>Draft genome sequence of Kitasatospora griseola MF730-N6, a bafilomycin, terpentecin and satosporin producer.</title>
        <authorList>
            <person name="Arens J.C."/>
            <person name="Haltli B."/>
            <person name="Kerr R.G."/>
        </authorList>
    </citation>
    <scope>NUCLEOTIDE SEQUENCE [LARGE SCALE GENOMIC DNA]</scope>
    <source>
        <strain evidence="1 2">MF730-N6</strain>
    </source>
</reference>
<comment type="caution">
    <text evidence="1">The sequence shown here is derived from an EMBL/GenBank/DDBJ whole genome shotgun (WGS) entry which is preliminary data.</text>
</comment>
<protein>
    <submittedName>
        <fullName evidence="1">Uncharacterized protein</fullName>
    </submittedName>
</protein>
<evidence type="ECO:0000313" key="1">
    <source>
        <dbReference type="EMBL" id="KIQ62771.1"/>
    </source>
</evidence>